<proteinExistence type="predicted"/>
<organism evidence="2 3">
    <name type="scientific">Neorhizobium galegae bv. orientalis str. HAMBI 540</name>
    <dbReference type="NCBI Taxonomy" id="1028800"/>
    <lineage>
        <taxon>Bacteria</taxon>
        <taxon>Pseudomonadati</taxon>
        <taxon>Pseudomonadota</taxon>
        <taxon>Alphaproteobacteria</taxon>
        <taxon>Hyphomicrobiales</taxon>
        <taxon>Rhizobiaceae</taxon>
        <taxon>Rhizobium/Agrobacterium group</taxon>
        <taxon>Neorhizobium</taxon>
    </lineage>
</organism>
<dbReference type="KEGG" id="ngg:RG540_CH37410"/>
<evidence type="ECO:0000313" key="3">
    <source>
        <dbReference type="Proteomes" id="UP000028181"/>
    </source>
</evidence>
<gene>
    <name evidence="2" type="ORF">RG540_CH37410</name>
</gene>
<dbReference type="HOGENOM" id="CLU_176020_1_0_5"/>
<dbReference type="EMBL" id="HG938353">
    <property type="protein sequence ID" value="CDN49898.1"/>
    <property type="molecule type" value="Genomic_DNA"/>
</dbReference>
<keyword evidence="3" id="KW-1185">Reference proteome</keyword>
<dbReference type="RefSeq" id="WP_038594206.1">
    <property type="nucleotide sequence ID" value="NZ_HG938353.1"/>
</dbReference>
<reference evidence="3" key="1">
    <citation type="journal article" date="2014" name="BMC Genomics">
        <title>Genome sequencing of two Neorhizobium galegae strains reveals a noeT gene responsible for the unusual acetylation of the nodulation factors.</title>
        <authorList>
            <person name="Osterman J."/>
            <person name="Marsh J."/>
            <person name="Laine P.K."/>
            <person name="Zeng Z."/>
            <person name="Alatalo E."/>
            <person name="Sullivan J.T."/>
            <person name="Young J.P."/>
            <person name="Thomas-Oates J."/>
            <person name="Paulin L."/>
            <person name="Lindstrom K."/>
        </authorList>
    </citation>
    <scope>NUCLEOTIDE SEQUENCE [LARGE SCALE GENOMIC DNA]</scope>
    <source>
        <strain evidence="3">HAMBI 540</strain>
    </source>
</reference>
<dbReference type="GeneID" id="24259043"/>
<dbReference type="Pfam" id="PF07704">
    <property type="entry name" value="PSK_trans_fac"/>
    <property type="match status" value="1"/>
</dbReference>
<dbReference type="Proteomes" id="UP000028181">
    <property type="component" value="Chromosome I"/>
</dbReference>
<accession>A0A068SUP4</accession>
<evidence type="ECO:0000313" key="2">
    <source>
        <dbReference type="EMBL" id="CDN49898.1"/>
    </source>
</evidence>
<keyword evidence="1" id="KW-0175">Coiled coil</keyword>
<feature type="coiled-coil region" evidence="1">
    <location>
        <begin position="24"/>
        <end position="51"/>
    </location>
</feature>
<dbReference type="InterPro" id="IPR011660">
    <property type="entry name" value="VapB-like"/>
</dbReference>
<dbReference type="PATRIC" id="fig|1028800.3.peg.3793"/>
<dbReference type="AlphaFoldDB" id="A0A068SUP4"/>
<name>A0A068SUP4_NEOGA</name>
<evidence type="ECO:0000256" key="1">
    <source>
        <dbReference type="SAM" id="Coils"/>
    </source>
</evidence>
<protein>
    <submittedName>
        <fullName evidence="2">Rv0623 family protein transcription factor</fullName>
    </submittedName>
</protein>
<dbReference type="eggNOG" id="COG4423">
    <property type="taxonomic scope" value="Bacteria"/>
</dbReference>
<dbReference type="OrthoDB" id="8301496at2"/>
<sequence length="81" mass="9456">MSLYIRDDKVDELANEVMRRLGTKTKTEAVRVALENELKRAGEEMSLEERVKHLQDRIAARMGPHAADFDEKAYMDEMWES</sequence>